<accession>A0A401S8P2</accession>
<feature type="signal peptide" evidence="1">
    <location>
        <begin position="1"/>
        <end position="24"/>
    </location>
</feature>
<keyword evidence="3" id="KW-1185">Reference proteome</keyword>
<name>A0A401S8P2_CHIPU</name>
<organism evidence="2 3">
    <name type="scientific">Chiloscyllium punctatum</name>
    <name type="common">Brownbanded bambooshark</name>
    <name type="synonym">Hemiscyllium punctatum</name>
    <dbReference type="NCBI Taxonomy" id="137246"/>
    <lineage>
        <taxon>Eukaryota</taxon>
        <taxon>Metazoa</taxon>
        <taxon>Chordata</taxon>
        <taxon>Craniata</taxon>
        <taxon>Vertebrata</taxon>
        <taxon>Chondrichthyes</taxon>
        <taxon>Elasmobranchii</taxon>
        <taxon>Galeomorphii</taxon>
        <taxon>Galeoidea</taxon>
        <taxon>Orectolobiformes</taxon>
        <taxon>Hemiscylliidae</taxon>
        <taxon>Chiloscyllium</taxon>
    </lineage>
</organism>
<dbReference type="AlphaFoldDB" id="A0A401S8P2"/>
<gene>
    <name evidence="2" type="ORF">chiPu_0005198</name>
</gene>
<protein>
    <recommendedName>
        <fullName evidence="4">Complement C3/4/5 macroglobulin domain-containing protein</fullName>
    </recommendedName>
</protein>
<dbReference type="Proteomes" id="UP000287033">
    <property type="component" value="Unassembled WGS sequence"/>
</dbReference>
<comment type="caution">
    <text evidence="2">The sequence shown here is derived from an EMBL/GenBank/DDBJ whole genome shotgun (WGS) entry which is preliminary data.</text>
</comment>
<evidence type="ECO:0008006" key="4">
    <source>
        <dbReference type="Google" id="ProtNLM"/>
    </source>
</evidence>
<evidence type="ECO:0000313" key="3">
    <source>
        <dbReference type="Proteomes" id="UP000287033"/>
    </source>
</evidence>
<keyword evidence="1" id="KW-0732">Signal</keyword>
<proteinExistence type="predicted"/>
<evidence type="ECO:0000313" key="2">
    <source>
        <dbReference type="EMBL" id="GCC26778.1"/>
    </source>
</evidence>
<reference evidence="2 3" key="1">
    <citation type="journal article" date="2018" name="Nat. Ecol. Evol.">
        <title>Shark genomes provide insights into elasmobranch evolution and the origin of vertebrates.</title>
        <authorList>
            <person name="Hara Y"/>
            <person name="Yamaguchi K"/>
            <person name="Onimaru K"/>
            <person name="Kadota M"/>
            <person name="Koyanagi M"/>
            <person name="Keeley SD"/>
            <person name="Tatsumi K"/>
            <person name="Tanaka K"/>
            <person name="Motone F"/>
            <person name="Kageyama Y"/>
            <person name="Nozu R"/>
            <person name="Adachi N"/>
            <person name="Nishimura O"/>
            <person name="Nakagawa R"/>
            <person name="Tanegashima C"/>
            <person name="Kiyatake I"/>
            <person name="Matsumoto R"/>
            <person name="Murakumo K"/>
            <person name="Nishida K"/>
            <person name="Terakita A"/>
            <person name="Kuratani S"/>
            <person name="Sato K"/>
            <person name="Hyodo S Kuraku.S."/>
        </authorList>
    </citation>
    <scope>NUCLEOTIDE SEQUENCE [LARGE SCALE GENOMIC DNA]</scope>
</reference>
<feature type="chain" id="PRO_5019151534" description="Complement C3/4/5 macroglobulin domain-containing protein" evidence="1">
    <location>
        <begin position="25"/>
        <end position="98"/>
    </location>
</feature>
<dbReference type="EMBL" id="BEZZ01000138">
    <property type="protein sequence ID" value="GCC26778.1"/>
    <property type="molecule type" value="Genomic_DNA"/>
</dbReference>
<evidence type="ECO:0000256" key="1">
    <source>
        <dbReference type="SAM" id="SignalP"/>
    </source>
</evidence>
<sequence>MMSLSLPALLYSAALVHLPGGAFQRPVVGEREREREEIKVSISCEAEVDKLAPIQIQKTKKKVYVKDLKSAADFTFSVHHKAINIYPQHHRNEIVSRN</sequence>